<dbReference type="OrthoDB" id="1449018at2"/>
<evidence type="ECO:0008006" key="4">
    <source>
        <dbReference type="Google" id="ProtNLM"/>
    </source>
</evidence>
<sequence length="84" mass="9529">MTTKKYASYAEIDAQLEILKLEKEISHQRLVLSIQKTKEALQPNQIISNLLGTVKMGFTGSYVSIIKTVISLVIPWIINKKRGR</sequence>
<dbReference type="Proteomes" id="UP000093510">
    <property type="component" value="Unassembled WGS sequence"/>
</dbReference>
<evidence type="ECO:0000313" key="3">
    <source>
        <dbReference type="Proteomes" id="UP000093510"/>
    </source>
</evidence>
<keyword evidence="1" id="KW-1133">Transmembrane helix</keyword>
<dbReference type="RefSeq" id="WP_066332825.1">
    <property type="nucleotide sequence ID" value="NZ_CP017688.1"/>
</dbReference>
<proteinExistence type="predicted"/>
<dbReference type="Pfam" id="PF19852">
    <property type="entry name" value="DUF6327"/>
    <property type="match status" value="1"/>
</dbReference>
<reference evidence="2 3" key="1">
    <citation type="submission" date="2016-03" db="EMBL/GenBank/DDBJ databases">
        <authorList>
            <person name="Ploux O."/>
        </authorList>
    </citation>
    <scope>NUCLEOTIDE SEQUENCE [LARGE SCALE GENOMIC DNA]</scope>
    <source>
        <strain evidence="2 3">LPB0076</strain>
    </source>
</reference>
<keyword evidence="1" id="KW-0472">Membrane</keyword>
<dbReference type="STRING" id="1763534.GCA_001831475_00659"/>
<evidence type="ECO:0000256" key="1">
    <source>
        <dbReference type="SAM" id="Phobius"/>
    </source>
</evidence>
<keyword evidence="3" id="KW-1185">Reference proteome</keyword>
<dbReference type="AlphaFoldDB" id="A0A1B9E5F4"/>
<keyword evidence="1" id="KW-0812">Transmembrane</keyword>
<feature type="transmembrane region" description="Helical" evidence="1">
    <location>
        <begin position="59"/>
        <end position="78"/>
    </location>
</feature>
<protein>
    <recommendedName>
        <fullName evidence="4">Glutaminyl-tRNA synthetase</fullName>
    </recommendedName>
</protein>
<name>A0A1B9E5F4_9FLAO</name>
<accession>A0A1B9E5F4</accession>
<comment type="caution">
    <text evidence="2">The sequence shown here is derived from an EMBL/GenBank/DDBJ whole genome shotgun (WGS) entry which is preliminary data.</text>
</comment>
<dbReference type="InterPro" id="IPR046290">
    <property type="entry name" value="DUF6327"/>
</dbReference>
<gene>
    <name evidence="2" type="ORF">LPBF_04095</name>
</gene>
<organism evidence="2 3">
    <name type="scientific">Flavobacterium crassostreae</name>
    <dbReference type="NCBI Taxonomy" id="1763534"/>
    <lineage>
        <taxon>Bacteria</taxon>
        <taxon>Pseudomonadati</taxon>
        <taxon>Bacteroidota</taxon>
        <taxon>Flavobacteriia</taxon>
        <taxon>Flavobacteriales</taxon>
        <taxon>Flavobacteriaceae</taxon>
        <taxon>Flavobacterium</taxon>
    </lineage>
</organism>
<dbReference type="EMBL" id="LVEP01000017">
    <property type="protein sequence ID" value="OCB77192.1"/>
    <property type="molecule type" value="Genomic_DNA"/>
</dbReference>
<evidence type="ECO:0000313" key="2">
    <source>
        <dbReference type="EMBL" id="OCB77192.1"/>
    </source>
</evidence>